<keyword evidence="5" id="KW-0813">Transport</keyword>
<feature type="transmembrane region" description="Helical" evidence="13">
    <location>
        <begin position="222"/>
        <end position="242"/>
    </location>
</feature>
<dbReference type="GO" id="GO:0042910">
    <property type="term" value="F:xenobiotic transmembrane transporter activity"/>
    <property type="evidence" value="ECO:0007669"/>
    <property type="project" value="InterPro"/>
</dbReference>
<comment type="subcellular location">
    <subcellularLocation>
        <location evidence="2">Cell membrane</location>
        <topology evidence="2">Multi-pass membrane protein</topology>
    </subcellularLocation>
</comment>
<feature type="transmembrane region" description="Helical" evidence="13">
    <location>
        <begin position="25"/>
        <end position="44"/>
    </location>
</feature>
<dbReference type="EMBL" id="UHJJ01000015">
    <property type="protein sequence ID" value="SUQ15694.1"/>
    <property type="molecule type" value="Genomic_DNA"/>
</dbReference>
<dbReference type="OrthoDB" id="9780160at2"/>
<keyword evidence="11 13" id="KW-0472">Membrane</keyword>
<feature type="transmembrane region" description="Helical" evidence="13">
    <location>
        <begin position="74"/>
        <end position="94"/>
    </location>
</feature>
<feature type="transmembrane region" description="Helical" evidence="13">
    <location>
        <begin position="254"/>
        <end position="275"/>
    </location>
</feature>
<feature type="transmembrane region" description="Helical" evidence="13">
    <location>
        <begin position="196"/>
        <end position="215"/>
    </location>
</feature>
<keyword evidence="10" id="KW-0406">Ion transport</keyword>
<feature type="transmembrane region" description="Helical" evidence="13">
    <location>
        <begin position="340"/>
        <end position="359"/>
    </location>
</feature>
<feature type="transmembrane region" description="Helical" evidence="13">
    <location>
        <begin position="149"/>
        <end position="176"/>
    </location>
</feature>
<dbReference type="GO" id="GO:0005886">
    <property type="term" value="C:plasma membrane"/>
    <property type="evidence" value="ECO:0007669"/>
    <property type="project" value="UniProtKB-SubCell"/>
</dbReference>
<keyword evidence="7" id="KW-1003">Cell membrane</keyword>
<evidence type="ECO:0000256" key="7">
    <source>
        <dbReference type="ARBA" id="ARBA00022475"/>
    </source>
</evidence>
<evidence type="ECO:0000256" key="1">
    <source>
        <dbReference type="ARBA" id="ARBA00003408"/>
    </source>
</evidence>
<comment type="function">
    <text evidence="1">Multidrug efflux pump.</text>
</comment>
<evidence type="ECO:0000256" key="5">
    <source>
        <dbReference type="ARBA" id="ARBA00022448"/>
    </source>
</evidence>
<comment type="similarity">
    <text evidence="3">Belongs to the multi antimicrobial extrusion (MATE) (TC 2.A.66.1) family.</text>
</comment>
<reference evidence="15" key="1">
    <citation type="submission" date="2017-07" db="EMBL/GenBank/DDBJ databases">
        <authorList>
            <person name="Varghese N."/>
            <person name="Submissions S."/>
        </authorList>
    </citation>
    <scope>NUCLEOTIDE SEQUENCE [LARGE SCALE GENOMIC DNA]</scope>
    <source>
        <strain evidence="15">NLAE-zl-C134</strain>
    </source>
</reference>
<dbReference type="PANTHER" id="PTHR43298:SF2">
    <property type="entry name" value="FMN_FAD EXPORTER YEEO-RELATED"/>
    <property type="match status" value="1"/>
</dbReference>
<evidence type="ECO:0000256" key="6">
    <source>
        <dbReference type="ARBA" id="ARBA00022449"/>
    </source>
</evidence>
<dbReference type="InterPro" id="IPR050222">
    <property type="entry name" value="MATE_MdtK"/>
</dbReference>
<evidence type="ECO:0000256" key="2">
    <source>
        <dbReference type="ARBA" id="ARBA00004651"/>
    </source>
</evidence>
<evidence type="ECO:0000313" key="14">
    <source>
        <dbReference type="EMBL" id="SUQ15694.1"/>
    </source>
</evidence>
<evidence type="ECO:0000256" key="4">
    <source>
        <dbReference type="ARBA" id="ARBA00020268"/>
    </source>
</evidence>
<evidence type="ECO:0000313" key="15">
    <source>
        <dbReference type="Proteomes" id="UP000254051"/>
    </source>
</evidence>
<accession>A0A315ZQS9</accession>
<keyword evidence="8 13" id="KW-0812">Transmembrane</keyword>
<evidence type="ECO:0000256" key="10">
    <source>
        <dbReference type="ARBA" id="ARBA00023065"/>
    </source>
</evidence>
<dbReference type="GO" id="GO:0006811">
    <property type="term" value="P:monoatomic ion transport"/>
    <property type="evidence" value="ECO:0007669"/>
    <property type="project" value="UniProtKB-KW"/>
</dbReference>
<keyword evidence="15" id="KW-1185">Reference proteome</keyword>
<dbReference type="PANTHER" id="PTHR43298">
    <property type="entry name" value="MULTIDRUG RESISTANCE PROTEIN NORM-RELATED"/>
    <property type="match status" value="1"/>
</dbReference>
<feature type="transmembrane region" description="Helical" evidence="13">
    <location>
        <begin position="413"/>
        <end position="430"/>
    </location>
</feature>
<evidence type="ECO:0000256" key="12">
    <source>
        <dbReference type="ARBA" id="ARBA00031636"/>
    </source>
</evidence>
<evidence type="ECO:0000256" key="8">
    <source>
        <dbReference type="ARBA" id="ARBA00022692"/>
    </source>
</evidence>
<organism evidence="14 15">
    <name type="scientific">Faecalicatena contorta</name>
    <dbReference type="NCBI Taxonomy" id="39482"/>
    <lineage>
        <taxon>Bacteria</taxon>
        <taxon>Bacillati</taxon>
        <taxon>Bacillota</taxon>
        <taxon>Clostridia</taxon>
        <taxon>Lachnospirales</taxon>
        <taxon>Lachnospiraceae</taxon>
        <taxon>Faecalicatena</taxon>
    </lineage>
</organism>
<feature type="transmembrane region" description="Helical" evidence="13">
    <location>
        <begin position="451"/>
        <end position="471"/>
    </location>
</feature>
<evidence type="ECO:0000256" key="13">
    <source>
        <dbReference type="SAM" id="Phobius"/>
    </source>
</evidence>
<dbReference type="AlphaFoldDB" id="A0A315ZQS9"/>
<proteinExistence type="inferred from homology"/>
<feature type="transmembrane region" description="Helical" evidence="13">
    <location>
        <begin position="380"/>
        <end position="401"/>
    </location>
</feature>
<dbReference type="InterPro" id="IPR048279">
    <property type="entry name" value="MdtK-like"/>
</dbReference>
<dbReference type="GO" id="GO:0015297">
    <property type="term" value="F:antiporter activity"/>
    <property type="evidence" value="ECO:0007669"/>
    <property type="project" value="UniProtKB-KW"/>
</dbReference>
<dbReference type="PIRSF" id="PIRSF006603">
    <property type="entry name" value="DinF"/>
    <property type="match status" value="1"/>
</dbReference>
<keyword evidence="9 13" id="KW-1133">Transmembrane helix</keyword>
<dbReference type="Proteomes" id="UP000254051">
    <property type="component" value="Unassembled WGS sequence"/>
</dbReference>
<dbReference type="Pfam" id="PF01554">
    <property type="entry name" value="MatE"/>
    <property type="match status" value="2"/>
</dbReference>
<evidence type="ECO:0000256" key="11">
    <source>
        <dbReference type="ARBA" id="ARBA00023136"/>
    </source>
</evidence>
<evidence type="ECO:0000256" key="9">
    <source>
        <dbReference type="ARBA" id="ARBA00022989"/>
    </source>
</evidence>
<gene>
    <name evidence="14" type="ORF">SAMN05216529_11550</name>
</gene>
<dbReference type="InterPro" id="IPR002528">
    <property type="entry name" value="MATE_fam"/>
</dbReference>
<evidence type="ECO:0000256" key="3">
    <source>
        <dbReference type="ARBA" id="ARBA00010199"/>
    </source>
</evidence>
<dbReference type="NCBIfam" id="TIGR00797">
    <property type="entry name" value="matE"/>
    <property type="match status" value="1"/>
</dbReference>
<name>A0A315ZQS9_9FIRM</name>
<feature type="transmembrane region" description="Helical" evidence="13">
    <location>
        <begin position="295"/>
        <end position="320"/>
    </location>
</feature>
<keyword evidence="6" id="KW-0050">Antiport</keyword>
<protein>
    <recommendedName>
        <fullName evidence="4">Probable multidrug resistance protein NorM</fullName>
    </recommendedName>
    <alternativeName>
        <fullName evidence="12">Multidrug-efflux transporter</fullName>
    </alternativeName>
</protein>
<sequence length="509" mass="56270">MIYLYCIIFNKLYIAFPVKINSVKFLNLIAFVFTTIYLTVPLGMQGYSKIKNKVEIIMIMRPLENETKEMYKRFFRLAAIIVFQNMITFSVNVADNIMLGSYDQTALAAAASVNQIQFLFQQVSLGLGEGLVTLSAQYWGKKNLRPIYLLTKIAVIIGLSVSILLTVLTSLFPVPVLKIFTTDPAIISSGCQYLEIMRFTYIPFIITYLLLAALRSMEKVKIGFYISCISLAVNIAMNYVFIFGKLGAPSLGVTGAAIGTLTARFVELLLIIIYIKSKFPDLFCMPSYKIKKALLVTYINSSVPIVVTQTLFGLSVGLQTAILGHLSSDAIAANSAATTIFQYLKLIAIGFSSATVVMIGKTVGSGKTEKINQYKRSLQWIYLIVGLTICLLLNLIKTPLISLYSLTPAAKHLTYQIITLLSITAIGTSYQMPVNTGIIRGSGDTSFALKLDMVSIWVIMYPLSLLAAFVWKLPVIAVAACLNSDQVFKCLPAFIKVNKFLRINALNKE</sequence>